<evidence type="ECO:0000313" key="2">
    <source>
        <dbReference type="EMBL" id="NHF59604.1"/>
    </source>
</evidence>
<dbReference type="EMBL" id="VIKU02000002">
    <property type="protein sequence ID" value="NHF59604.1"/>
    <property type="molecule type" value="Genomic_DNA"/>
</dbReference>
<keyword evidence="1" id="KW-0472">Membrane</keyword>
<reference evidence="2" key="2">
    <citation type="submission" date="2020-03" db="EMBL/GenBank/DDBJ databases">
        <title>Flavobacteriaceae bacterium strain TP-CH-4, a member of the family Flavobacteriaceae isolated from a deep-sea seamount.</title>
        <authorList>
            <person name="Zhang D.-C."/>
        </authorList>
    </citation>
    <scope>NUCLEOTIDE SEQUENCE</scope>
    <source>
        <strain evidence="2">TP-CH-4</strain>
    </source>
</reference>
<dbReference type="RefSeq" id="WP_152574098.1">
    <property type="nucleotide sequence ID" value="NZ_VIKU02000002.1"/>
</dbReference>
<dbReference type="Proteomes" id="UP000707206">
    <property type="component" value="Unassembled WGS sequence"/>
</dbReference>
<feature type="transmembrane region" description="Helical" evidence="1">
    <location>
        <begin position="90"/>
        <end position="110"/>
    </location>
</feature>
<keyword evidence="1" id="KW-1133">Transmembrane helix</keyword>
<keyword evidence="3" id="KW-1185">Reference proteome</keyword>
<dbReference type="Pfam" id="PF20181">
    <property type="entry name" value="DUF6544"/>
    <property type="match status" value="1"/>
</dbReference>
<accession>A0A967AT95</accession>
<proteinExistence type="predicted"/>
<evidence type="ECO:0000256" key="1">
    <source>
        <dbReference type="SAM" id="Phobius"/>
    </source>
</evidence>
<comment type="caution">
    <text evidence="2">The sequence shown here is derived from an EMBL/GenBank/DDBJ whole genome shotgun (WGS) entry which is preliminary data.</text>
</comment>
<feature type="transmembrane region" description="Helical" evidence="1">
    <location>
        <begin position="65"/>
        <end position="84"/>
    </location>
</feature>
<keyword evidence="1" id="KW-0812">Transmembrane</keyword>
<evidence type="ECO:0000313" key="3">
    <source>
        <dbReference type="Proteomes" id="UP000707206"/>
    </source>
</evidence>
<name>A0A967AT95_9FLAO</name>
<dbReference type="InterPro" id="IPR046674">
    <property type="entry name" value="DUF6544"/>
</dbReference>
<dbReference type="AlphaFoldDB" id="A0A967AT95"/>
<gene>
    <name evidence="2" type="ORF">FK220_009650</name>
</gene>
<feature type="transmembrane region" description="Helical" evidence="1">
    <location>
        <begin position="39"/>
        <end position="60"/>
    </location>
</feature>
<sequence>MRIVFAVILAIHGLIHLMGFVKAFQLKEISALTQSISKPIGMLWLFATVLFLTTLVFFLLKKDYWAILCLVAALLSQLLIIMVWKDARFGTLANLLILLVAIPGFGTYRFHRMVRAETMELLQDIESRDARIVRENDLNDLPPIVQRWLRHTGVVGKTWARSVRLKQRGSVRNKPDGAWMPFTATQYVDMERTSFIWSTEVRAMPMVKTLGRDKLRNGKGDMLIKLASVIPVVHEGNNDKINTGAALRYLAEICWFPSAALHKNISWQALDASSAKASLSIGGYEVSGVFQFTSEGAMISFEAPRYYGGGEDASLETWRIEAVAFNEFEGIKIPYKCAVIWKLKEGDFEWLRPEITDLEYNLTKPF</sequence>
<organism evidence="2 3">
    <name type="scientific">Pelagihabitans pacificus</name>
    <dbReference type="NCBI Taxonomy" id="2696054"/>
    <lineage>
        <taxon>Bacteria</taxon>
        <taxon>Pseudomonadati</taxon>
        <taxon>Bacteroidota</taxon>
        <taxon>Flavobacteriia</taxon>
        <taxon>Flavobacteriales</taxon>
        <taxon>Flavobacteriaceae</taxon>
        <taxon>Pelagihabitans</taxon>
    </lineage>
</organism>
<reference evidence="2" key="1">
    <citation type="submission" date="2019-07" db="EMBL/GenBank/DDBJ databases">
        <authorList>
            <person name="De-Chao Zhang Q."/>
        </authorList>
    </citation>
    <scope>NUCLEOTIDE SEQUENCE</scope>
    <source>
        <strain evidence="2">TP-CH-4</strain>
    </source>
</reference>
<protein>
    <submittedName>
        <fullName evidence="2">Uncharacterized protein</fullName>
    </submittedName>
</protein>